<comment type="caution">
    <text evidence="1">The sequence shown here is derived from an EMBL/GenBank/DDBJ whole genome shotgun (WGS) entry which is preliminary data.</text>
</comment>
<reference evidence="1" key="1">
    <citation type="submission" date="2019-03" db="EMBL/GenBank/DDBJ databases">
        <title>Candidatus Syntrophosphaera thermopropionivorans: a novel player in syntrophic propionate oxidation during anaerobic digestion.</title>
        <authorList>
            <person name="Dyksma S."/>
        </authorList>
    </citation>
    <scope>NUCLEOTIDE SEQUENCE</scope>
    <source>
        <strain evidence="1">W5</strain>
    </source>
</reference>
<name>A0AC61QHR8_9BACT</name>
<evidence type="ECO:0000313" key="1">
    <source>
        <dbReference type="EMBL" id="TDF72493.1"/>
    </source>
</evidence>
<sequence>MAIPIINDWEKFFFNPYEGLGSSYERIVLNDLLFQTVNNYNVHNVLESPSFGFTGISGINLLNLADLGLNITLEDNDLHRLDLITDLWKKLGRNFNPVYNPDFHKLNYPDKSFDMSFSFSALWFVPDLSHFLKELSRVTSQVIFLSIPNRNGLGFKMQIKDYTPERYPQIKLSYIDPPSIIHILKKLDWYLVDSGYFDCPPWPDIGMTKEDLLKKWFPQLPISKIFKEQPDKELSSILDYYSGKDPDFAPRMRRYQWLEKTAPDAFKKVWAHHYYMIFAP</sequence>
<dbReference type="EMBL" id="SMOG01000032">
    <property type="protein sequence ID" value="TDF72493.1"/>
    <property type="molecule type" value="Genomic_DNA"/>
</dbReference>
<protein>
    <submittedName>
        <fullName evidence="1">Methyltransferase domain-containing protein</fullName>
    </submittedName>
</protein>
<keyword evidence="1" id="KW-0489">Methyltransferase</keyword>
<organism evidence="1 2">
    <name type="scientific">Candidatus Syntrophosphaera thermopropionivorans</name>
    <dbReference type="NCBI Taxonomy" id="2593015"/>
    <lineage>
        <taxon>Bacteria</taxon>
        <taxon>Pseudomonadati</taxon>
        <taxon>Candidatus Cloacimonadota</taxon>
        <taxon>Candidatus Cloacimonadia</taxon>
        <taxon>Candidatus Cloacimonadales</taxon>
        <taxon>Candidatus Cloacimonadaceae</taxon>
        <taxon>Candidatus Syntrophosphaera</taxon>
    </lineage>
</organism>
<accession>A0AC61QHR8</accession>
<gene>
    <name evidence="1" type="ORF">E0946_06780</name>
</gene>
<keyword evidence="1" id="KW-0808">Transferase</keyword>
<keyword evidence="2" id="KW-1185">Reference proteome</keyword>
<proteinExistence type="predicted"/>
<dbReference type="Proteomes" id="UP000294588">
    <property type="component" value="Unassembled WGS sequence"/>
</dbReference>
<evidence type="ECO:0000313" key="2">
    <source>
        <dbReference type="Proteomes" id="UP000294588"/>
    </source>
</evidence>